<keyword evidence="3" id="KW-1185">Reference proteome</keyword>
<dbReference type="SUPFAM" id="SSF54236">
    <property type="entry name" value="Ubiquitin-like"/>
    <property type="match status" value="1"/>
</dbReference>
<gene>
    <name evidence="2" type="ORF">SPIL2461_LOCUS20746</name>
</gene>
<protein>
    <recommendedName>
        <fullName evidence="1">Ubiquitin-like domain-containing protein</fullName>
    </recommendedName>
</protein>
<evidence type="ECO:0000313" key="2">
    <source>
        <dbReference type="EMBL" id="CAE7725555.1"/>
    </source>
</evidence>
<reference evidence="2" key="1">
    <citation type="submission" date="2021-02" db="EMBL/GenBank/DDBJ databases">
        <authorList>
            <person name="Dougan E. K."/>
            <person name="Rhodes N."/>
            <person name="Thang M."/>
            <person name="Chan C."/>
        </authorList>
    </citation>
    <scope>NUCLEOTIDE SEQUENCE</scope>
</reference>
<dbReference type="InterPro" id="IPR029071">
    <property type="entry name" value="Ubiquitin-like_domsf"/>
</dbReference>
<dbReference type="EMBL" id="CAJNIZ010045637">
    <property type="protein sequence ID" value="CAE7725555.1"/>
    <property type="molecule type" value="Genomic_DNA"/>
</dbReference>
<dbReference type="PROSITE" id="PS50053">
    <property type="entry name" value="UBIQUITIN_2"/>
    <property type="match status" value="1"/>
</dbReference>
<dbReference type="InterPro" id="IPR000626">
    <property type="entry name" value="Ubiquitin-like_dom"/>
</dbReference>
<proteinExistence type="predicted"/>
<feature type="domain" description="Ubiquitin-like" evidence="1">
    <location>
        <begin position="3"/>
        <end position="67"/>
    </location>
</feature>
<evidence type="ECO:0000259" key="1">
    <source>
        <dbReference type="PROSITE" id="PS50053"/>
    </source>
</evidence>
<organism evidence="2 3">
    <name type="scientific">Symbiodinium pilosum</name>
    <name type="common">Dinoflagellate</name>
    <dbReference type="NCBI Taxonomy" id="2952"/>
    <lineage>
        <taxon>Eukaryota</taxon>
        <taxon>Sar</taxon>
        <taxon>Alveolata</taxon>
        <taxon>Dinophyceae</taxon>
        <taxon>Suessiales</taxon>
        <taxon>Symbiodiniaceae</taxon>
        <taxon>Symbiodinium</taxon>
    </lineage>
</organism>
<dbReference type="AlphaFoldDB" id="A0A812XDB3"/>
<comment type="caution">
    <text evidence="2">The sequence shown here is derived from an EMBL/GenBank/DDBJ whole genome shotgun (WGS) entry which is preliminary data.</text>
</comment>
<evidence type="ECO:0000313" key="3">
    <source>
        <dbReference type="Proteomes" id="UP000649617"/>
    </source>
</evidence>
<accession>A0A812XDB3</accession>
<dbReference type="OrthoDB" id="439209at2759"/>
<dbReference type="Proteomes" id="UP000649617">
    <property type="component" value="Unassembled WGS sequence"/>
</dbReference>
<name>A0A812XDB3_SYMPI</name>
<sequence>MALTAAVSTVDGKSFEIPCTEEDTVKHIREVLETKHIEVPPACYLKLFHGPQVVHDAVPIKDLDLTQTIFAVLGRETNVEILLQAAGSYQGYKDLVKAASSEGGDVKAIKMPSILSVLEDMGGQKPEVKHMKQGEHGLEMNSADGWLLLPSLNLGVLQKEGKGFSEVVFSVQLNSDAYNQGLGIVLEQPSSMQSDVDEKGLPRFIYNGFGLSKDKNSNAIKFHPGMGGGQLRVEGVGGFGNTDIGVSSARVVWQMLSCSLPRYG</sequence>